<dbReference type="GO" id="GO:0103118">
    <property type="term" value="F:UDP-3-O-[(3R)-3-hydroxyacyl]-glucosamine N-acyltransferase activity"/>
    <property type="evidence" value="ECO:0007669"/>
    <property type="project" value="UniProtKB-EC"/>
</dbReference>
<dbReference type="AlphaFoldDB" id="A0A3P1SNB9"/>
<sequence>MSKIRYTIAELSERLGAKPLSDSDTSIEAVIEGIGTLESATATQLSFLHNSKYQHQLSESDAGAVLVREEFKSEVNGVALVVDDPYLAYARATALFVGCFKHEAGISDTAIISETAVVADDVQIGQHVVLGNNVVIGSGVVVGSNTVIGDDCIIGDNTRLAANVTLYSDVKIGADCVIHSGAVIGADGFGFASHDKQWVKIHQLGGVRIGDNVEVGAGTTIDCGALEDTIIHSGVILDNQIQIAHNVEIGENTAIAGCTAVAGSTTIGKNCTIAGACGITGHLEIAEGVHITAMSLVSKSLTKPGAYSSGTVVEPHQQWKRNVVRFRQLDDLSRRVKTLETIAKQNKIEGQS</sequence>
<keyword evidence="6 7" id="KW-0012">Acyltransferase</keyword>
<dbReference type="Pfam" id="PF14602">
    <property type="entry name" value="Hexapep_2"/>
    <property type="match status" value="2"/>
</dbReference>
<dbReference type="NCBIfam" id="NF002060">
    <property type="entry name" value="PRK00892.1"/>
    <property type="match status" value="1"/>
</dbReference>
<evidence type="ECO:0000313" key="9">
    <source>
        <dbReference type="EMBL" id="RRC98648.1"/>
    </source>
</evidence>
<evidence type="ECO:0000256" key="1">
    <source>
        <dbReference type="ARBA" id="ARBA00022516"/>
    </source>
</evidence>
<dbReference type="RefSeq" id="WP_124926709.1">
    <property type="nucleotide sequence ID" value="NZ_BMOH01000002.1"/>
</dbReference>
<feature type="active site" description="Proton acceptor" evidence="7">
    <location>
        <position position="245"/>
    </location>
</feature>
<evidence type="ECO:0000256" key="5">
    <source>
        <dbReference type="ARBA" id="ARBA00023098"/>
    </source>
</evidence>
<dbReference type="PANTHER" id="PTHR43378:SF2">
    <property type="entry name" value="UDP-3-O-ACYLGLUCOSAMINE N-ACYLTRANSFERASE 1, MITOCHONDRIAL-RELATED"/>
    <property type="match status" value="1"/>
</dbReference>
<dbReference type="OrthoDB" id="9784739at2"/>
<dbReference type="HAMAP" id="MF_00523">
    <property type="entry name" value="LpxD"/>
    <property type="match status" value="1"/>
</dbReference>
<dbReference type="Proteomes" id="UP000267535">
    <property type="component" value="Unassembled WGS sequence"/>
</dbReference>
<dbReference type="Pfam" id="PF00132">
    <property type="entry name" value="Hexapep"/>
    <property type="match status" value="1"/>
</dbReference>
<keyword evidence="4 7" id="KW-0677">Repeat</keyword>
<comment type="caution">
    <text evidence="9">The sequence shown here is derived from an EMBL/GenBank/DDBJ whole genome shotgun (WGS) entry which is preliminary data.</text>
</comment>
<dbReference type="EC" id="2.3.1.191" evidence="7"/>
<dbReference type="GO" id="GO:0009245">
    <property type="term" value="P:lipid A biosynthetic process"/>
    <property type="evidence" value="ECO:0007669"/>
    <property type="project" value="UniProtKB-UniRule"/>
</dbReference>
<dbReference type="GO" id="GO:0016410">
    <property type="term" value="F:N-acyltransferase activity"/>
    <property type="evidence" value="ECO:0007669"/>
    <property type="project" value="InterPro"/>
</dbReference>
<evidence type="ECO:0000259" key="8">
    <source>
        <dbReference type="Pfam" id="PF04613"/>
    </source>
</evidence>
<evidence type="ECO:0000256" key="6">
    <source>
        <dbReference type="ARBA" id="ARBA00023315"/>
    </source>
</evidence>
<reference evidence="9 10" key="1">
    <citation type="submission" date="2018-11" db="EMBL/GenBank/DDBJ databases">
        <title>The draft genome sequence of Amphritea balenae JAMM 1525T.</title>
        <authorList>
            <person name="Fang Z."/>
            <person name="Zhang Y."/>
            <person name="Han X."/>
        </authorList>
    </citation>
    <scope>NUCLEOTIDE SEQUENCE [LARGE SCALE GENOMIC DNA]</scope>
    <source>
        <strain evidence="9 10">JAMM 1525</strain>
    </source>
</reference>
<name>A0A3P1SNB9_9GAMM</name>
<dbReference type="InterPro" id="IPR001451">
    <property type="entry name" value="Hexapep"/>
</dbReference>
<evidence type="ECO:0000313" key="10">
    <source>
        <dbReference type="Proteomes" id="UP000267535"/>
    </source>
</evidence>
<evidence type="ECO:0000256" key="2">
    <source>
        <dbReference type="ARBA" id="ARBA00022556"/>
    </source>
</evidence>
<protein>
    <recommendedName>
        <fullName evidence="7">UDP-3-O-acylglucosamine N-acyltransferase</fullName>
        <ecNumber evidence="7">2.3.1.191</ecNumber>
    </recommendedName>
</protein>
<keyword evidence="1 7" id="KW-0444">Lipid biosynthesis</keyword>
<evidence type="ECO:0000256" key="3">
    <source>
        <dbReference type="ARBA" id="ARBA00022679"/>
    </source>
</evidence>
<comment type="similarity">
    <text evidence="7">Belongs to the transferase hexapeptide repeat family. LpxD subfamily.</text>
</comment>
<proteinExistence type="inferred from homology"/>
<comment type="pathway">
    <text evidence="7">Bacterial outer membrane biogenesis; LPS lipid A biosynthesis.</text>
</comment>
<dbReference type="Pfam" id="PF04613">
    <property type="entry name" value="LpxD"/>
    <property type="match status" value="1"/>
</dbReference>
<dbReference type="PROSITE" id="PS00101">
    <property type="entry name" value="HEXAPEP_TRANSFERASES"/>
    <property type="match status" value="1"/>
</dbReference>
<dbReference type="PANTHER" id="PTHR43378">
    <property type="entry name" value="UDP-3-O-ACYLGLUCOSAMINE N-ACYLTRANSFERASE"/>
    <property type="match status" value="1"/>
</dbReference>
<dbReference type="EMBL" id="RQXV01000007">
    <property type="protein sequence ID" value="RRC98648.1"/>
    <property type="molecule type" value="Genomic_DNA"/>
</dbReference>
<organism evidence="9 10">
    <name type="scientific">Amphritea balenae</name>
    <dbReference type="NCBI Taxonomy" id="452629"/>
    <lineage>
        <taxon>Bacteria</taxon>
        <taxon>Pseudomonadati</taxon>
        <taxon>Pseudomonadota</taxon>
        <taxon>Gammaproteobacteria</taxon>
        <taxon>Oceanospirillales</taxon>
        <taxon>Oceanospirillaceae</taxon>
        <taxon>Amphritea</taxon>
    </lineage>
</organism>
<comment type="catalytic activity">
    <reaction evidence="7">
        <text>a UDP-3-O-[(3R)-3-hydroxyacyl]-alpha-D-glucosamine + a (3R)-hydroxyacyl-[ACP] = a UDP-2-N,3-O-bis[(3R)-3-hydroxyacyl]-alpha-D-glucosamine + holo-[ACP] + H(+)</text>
        <dbReference type="Rhea" id="RHEA:53836"/>
        <dbReference type="Rhea" id="RHEA-COMP:9685"/>
        <dbReference type="Rhea" id="RHEA-COMP:9945"/>
        <dbReference type="ChEBI" id="CHEBI:15378"/>
        <dbReference type="ChEBI" id="CHEBI:64479"/>
        <dbReference type="ChEBI" id="CHEBI:78827"/>
        <dbReference type="ChEBI" id="CHEBI:137740"/>
        <dbReference type="ChEBI" id="CHEBI:137748"/>
        <dbReference type="EC" id="2.3.1.191"/>
    </reaction>
</comment>
<dbReference type="CDD" id="cd03352">
    <property type="entry name" value="LbH_LpxD"/>
    <property type="match status" value="1"/>
</dbReference>
<keyword evidence="2 7" id="KW-0441">Lipid A biosynthesis</keyword>
<dbReference type="Gene3D" id="3.40.1390.10">
    <property type="entry name" value="MurE/MurF, N-terminal domain"/>
    <property type="match status" value="1"/>
</dbReference>
<dbReference type="InterPro" id="IPR018357">
    <property type="entry name" value="Hexapep_transf_CS"/>
</dbReference>
<dbReference type="GO" id="GO:0016020">
    <property type="term" value="C:membrane"/>
    <property type="evidence" value="ECO:0007669"/>
    <property type="project" value="GOC"/>
</dbReference>
<keyword evidence="3 7" id="KW-0808">Transferase</keyword>
<dbReference type="InterPro" id="IPR007691">
    <property type="entry name" value="LpxD"/>
</dbReference>
<comment type="subunit">
    <text evidence="7">Homotrimer.</text>
</comment>
<gene>
    <name evidence="7 9" type="primary">lpxD</name>
    <name evidence="9" type="ORF">EHS89_13635</name>
</gene>
<dbReference type="NCBIfam" id="TIGR01853">
    <property type="entry name" value="lipid_A_lpxD"/>
    <property type="match status" value="1"/>
</dbReference>
<accession>A0A3P1SNB9</accession>
<dbReference type="UniPathway" id="UPA00973"/>
<dbReference type="InterPro" id="IPR011004">
    <property type="entry name" value="Trimer_LpxA-like_sf"/>
</dbReference>
<evidence type="ECO:0000256" key="7">
    <source>
        <dbReference type="HAMAP-Rule" id="MF_00523"/>
    </source>
</evidence>
<dbReference type="SUPFAM" id="SSF51161">
    <property type="entry name" value="Trimeric LpxA-like enzymes"/>
    <property type="match status" value="1"/>
</dbReference>
<evidence type="ECO:0000256" key="4">
    <source>
        <dbReference type="ARBA" id="ARBA00022737"/>
    </source>
</evidence>
<comment type="function">
    <text evidence="7">Catalyzes the N-acylation of UDP-3-O-acylglucosamine using 3-hydroxyacyl-ACP as the acyl donor. Is involved in the biosynthesis of lipid A, a phosphorylated glycolipid that anchors the lipopolysaccharide to the outer membrane of the cell.</text>
</comment>
<keyword evidence="10" id="KW-1185">Reference proteome</keyword>
<dbReference type="Gene3D" id="2.160.10.10">
    <property type="entry name" value="Hexapeptide repeat proteins"/>
    <property type="match status" value="1"/>
</dbReference>
<feature type="domain" description="UDP-3-O-[3-hydroxymyristoyl] glucosamine N-acyltransferase non-repeat region" evidence="8">
    <location>
        <begin position="29"/>
        <end position="95"/>
    </location>
</feature>
<dbReference type="InterPro" id="IPR020573">
    <property type="entry name" value="UDP_GlcNAc_AcTrfase_non-rep"/>
</dbReference>
<dbReference type="Gene3D" id="1.20.5.170">
    <property type="match status" value="1"/>
</dbReference>
<keyword evidence="5 7" id="KW-0443">Lipid metabolism</keyword>